<reference evidence="2" key="2">
    <citation type="journal article" date="2020" name="Nat. Commun.">
        <title>Large-scale genome sequencing of mycorrhizal fungi provides insights into the early evolution of symbiotic traits.</title>
        <authorList>
            <person name="Miyauchi S."/>
            <person name="Kiss E."/>
            <person name="Kuo A."/>
            <person name="Drula E."/>
            <person name="Kohler A."/>
            <person name="Sanchez-Garcia M."/>
            <person name="Morin E."/>
            <person name="Andreopoulos B."/>
            <person name="Barry K.W."/>
            <person name="Bonito G."/>
            <person name="Buee M."/>
            <person name="Carver A."/>
            <person name="Chen C."/>
            <person name="Cichocki N."/>
            <person name="Clum A."/>
            <person name="Culley D."/>
            <person name="Crous P.W."/>
            <person name="Fauchery L."/>
            <person name="Girlanda M."/>
            <person name="Hayes R.D."/>
            <person name="Keri Z."/>
            <person name="LaButti K."/>
            <person name="Lipzen A."/>
            <person name="Lombard V."/>
            <person name="Magnuson J."/>
            <person name="Maillard F."/>
            <person name="Murat C."/>
            <person name="Nolan M."/>
            <person name="Ohm R.A."/>
            <person name="Pangilinan J."/>
            <person name="Pereira M.F."/>
            <person name="Perotto S."/>
            <person name="Peter M."/>
            <person name="Pfister S."/>
            <person name="Riley R."/>
            <person name="Sitrit Y."/>
            <person name="Stielow J.B."/>
            <person name="Szollosi G."/>
            <person name="Zifcakova L."/>
            <person name="Stursova M."/>
            <person name="Spatafora J.W."/>
            <person name="Tedersoo L."/>
            <person name="Vaario L.M."/>
            <person name="Yamada A."/>
            <person name="Yan M."/>
            <person name="Wang P."/>
            <person name="Xu J."/>
            <person name="Bruns T."/>
            <person name="Baldrian P."/>
            <person name="Vilgalys R."/>
            <person name="Dunand C."/>
            <person name="Henrissat B."/>
            <person name="Grigoriev I.V."/>
            <person name="Hibbett D."/>
            <person name="Nagy L.G."/>
            <person name="Martin F.M."/>
        </authorList>
    </citation>
    <scope>NUCLEOTIDE SEQUENCE</scope>
    <source>
        <strain evidence="2">BED1</strain>
    </source>
</reference>
<feature type="region of interest" description="Disordered" evidence="1">
    <location>
        <begin position="1"/>
        <end position="28"/>
    </location>
</feature>
<feature type="compositionally biased region" description="Low complexity" evidence="1">
    <location>
        <begin position="1079"/>
        <end position="1091"/>
    </location>
</feature>
<comment type="caution">
    <text evidence="2">The sequence shown here is derived from an EMBL/GenBank/DDBJ whole genome shotgun (WGS) entry which is preliminary data.</text>
</comment>
<gene>
    <name evidence="2" type="ORF">L210DRAFT_3648296</name>
</gene>
<feature type="region of interest" description="Disordered" evidence="1">
    <location>
        <begin position="340"/>
        <end position="442"/>
    </location>
</feature>
<dbReference type="AlphaFoldDB" id="A0AAD4BPT0"/>
<feature type="compositionally biased region" description="Low complexity" evidence="1">
    <location>
        <begin position="10"/>
        <end position="23"/>
    </location>
</feature>
<dbReference type="EMBL" id="WHUW01000023">
    <property type="protein sequence ID" value="KAF8436025.1"/>
    <property type="molecule type" value="Genomic_DNA"/>
</dbReference>
<feature type="compositionally biased region" description="Polar residues" evidence="1">
    <location>
        <begin position="384"/>
        <end position="401"/>
    </location>
</feature>
<feature type="compositionally biased region" description="Polar residues" evidence="1">
    <location>
        <begin position="211"/>
        <end position="234"/>
    </location>
</feature>
<evidence type="ECO:0000256" key="1">
    <source>
        <dbReference type="SAM" id="MobiDB-lite"/>
    </source>
</evidence>
<dbReference type="Proteomes" id="UP001194468">
    <property type="component" value="Unassembled WGS sequence"/>
</dbReference>
<evidence type="ECO:0000313" key="3">
    <source>
        <dbReference type="Proteomes" id="UP001194468"/>
    </source>
</evidence>
<feature type="compositionally biased region" description="Polar residues" evidence="1">
    <location>
        <begin position="358"/>
        <end position="372"/>
    </location>
</feature>
<keyword evidence="3" id="KW-1185">Reference proteome</keyword>
<feature type="compositionally biased region" description="Acidic residues" evidence="1">
    <location>
        <begin position="981"/>
        <end position="997"/>
    </location>
</feature>
<feature type="compositionally biased region" description="Acidic residues" evidence="1">
    <location>
        <begin position="344"/>
        <end position="353"/>
    </location>
</feature>
<name>A0AAD4BPT0_BOLED</name>
<reference evidence="2" key="1">
    <citation type="submission" date="2019-10" db="EMBL/GenBank/DDBJ databases">
        <authorList>
            <consortium name="DOE Joint Genome Institute"/>
            <person name="Kuo A."/>
            <person name="Miyauchi S."/>
            <person name="Kiss E."/>
            <person name="Drula E."/>
            <person name="Kohler A."/>
            <person name="Sanchez-Garcia M."/>
            <person name="Andreopoulos B."/>
            <person name="Barry K.W."/>
            <person name="Bonito G."/>
            <person name="Buee M."/>
            <person name="Carver A."/>
            <person name="Chen C."/>
            <person name="Cichocki N."/>
            <person name="Clum A."/>
            <person name="Culley D."/>
            <person name="Crous P.W."/>
            <person name="Fauchery L."/>
            <person name="Girlanda M."/>
            <person name="Hayes R."/>
            <person name="Keri Z."/>
            <person name="LaButti K."/>
            <person name="Lipzen A."/>
            <person name="Lombard V."/>
            <person name="Magnuson J."/>
            <person name="Maillard F."/>
            <person name="Morin E."/>
            <person name="Murat C."/>
            <person name="Nolan M."/>
            <person name="Ohm R."/>
            <person name="Pangilinan J."/>
            <person name="Pereira M."/>
            <person name="Perotto S."/>
            <person name="Peter M."/>
            <person name="Riley R."/>
            <person name="Sitrit Y."/>
            <person name="Stielow B."/>
            <person name="Szollosi G."/>
            <person name="Zifcakova L."/>
            <person name="Stursova M."/>
            <person name="Spatafora J.W."/>
            <person name="Tedersoo L."/>
            <person name="Vaario L.-M."/>
            <person name="Yamada A."/>
            <person name="Yan M."/>
            <person name="Wang P."/>
            <person name="Xu J."/>
            <person name="Bruns T."/>
            <person name="Baldrian P."/>
            <person name="Vilgalys R."/>
            <person name="Henrissat B."/>
            <person name="Grigoriev I.V."/>
            <person name="Hibbett D."/>
            <person name="Nagy L.G."/>
            <person name="Martin F.M."/>
        </authorList>
    </citation>
    <scope>NUCLEOTIDE SEQUENCE</scope>
    <source>
        <strain evidence="2">BED1</strain>
    </source>
</reference>
<organism evidence="2 3">
    <name type="scientific">Boletus edulis BED1</name>
    <dbReference type="NCBI Taxonomy" id="1328754"/>
    <lineage>
        <taxon>Eukaryota</taxon>
        <taxon>Fungi</taxon>
        <taxon>Dikarya</taxon>
        <taxon>Basidiomycota</taxon>
        <taxon>Agaricomycotina</taxon>
        <taxon>Agaricomycetes</taxon>
        <taxon>Agaricomycetidae</taxon>
        <taxon>Boletales</taxon>
        <taxon>Boletineae</taxon>
        <taxon>Boletaceae</taxon>
        <taxon>Boletoideae</taxon>
        <taxon>Boletus</taxon>
    </lineage>
</organism>
<feature type="region of interest" description="Disordered" evidence="1">
    <location>
        <begin position="1038"/>
        <end position="1099"/>
    </location>
</feature>
<sequence>MPRALKDPASGSSRSGSPSTRPTQKPKIPLIRWDGEFSFRTDRTTKLLDWCQENESACIKIFSDSTQEAKEAGRKKEVSSTSKTHYLQQAARAVFVDDPNEQLRELSQTSSEEFVSRITRRIKELSKQYNNVNKSLGQTGAGRTYEELQNNPRTQNIVDGVIESFPWWPTQGHPPRLFWRSNPAFNTFFSTADPGQNFEAQTLALFGQVDLSSGTNSPAETGGSDTQPPVISSNPPAPVPDSAIDPALLQLSAANPTSTSTMDVDDPEGLYRQLPSLPPPIVPPAFNILPASRFQVQPSSRPLHSHVLSLRGHTGRSPTPFSFRGGAPCITLPAPGERFYLLNSDDDNDDDDIPNSRFKPTSTPGPHTFLSTQHREPAKPIASDSDSSPHITPSGLNSDSSGHSRHAVASTSTQLTSPGSGSSSKPLTTRRSSGKQRETPMDKFTSTFAQSNEMLIIVNQASIKSSVSFHIRPSVVRGPSILIRVYPFLSVPGSLTGFCVHPTDPFPSFIYLLPFVLETSMTLQGQRCNRFRMQSGLFSFRLRKKVPLVVVVRRPKPSVRIRTIRVRIVFRSSVSVSGSSSDPFNHYLTSPSHPFQPHNFLVPLGRDHTRTHTISLFLWDSTPVIYFTTGAHREGFFIVVRKVTNDSRHSALILLQIYPLPSLLHPRSSYNASDIDLVTPLPPRDDATLWGMLPEATASNPDWPVFVSNVLLYYPGCEDERPYRPPPTHRDTIETQSDTTDIRTVEYMTIRSHSDPVSHSSDSSYDVVYTDPSMTPPIAEPCAPQYIVHDQAPSNISYNDIDANLPFSNPVDVSEGLCPAWTDPDNIYTSEYPDINAPILSYEIPDTLSLPFSYYDLSDEEVDTNLLPNELTDESEDPYPTRTSEDDIHEPEYMHDIVIVASPTDTVALLADSADPFYEEIDDILALYYELDESEDPCSVWTKQDCIYDEEIPDIFIPILPAIPFTVSRTDIASVPKAADDDPESVDPDDKDLDESEVPCPAWTTEDCIFDEDIPDIFVPVLTPVPFAVLHADITSVPNPVDNDPESVNPDNADPVRSDTDVPSTPHIIHTRDAHTDTHSSISSPPTSPSSHPHDASPLYPSTHGLNKVTFLESVRAISDILPILIACIARTSLYRQLRTLRLFIFIICSSFEPALTHTRQYPFDPGI</sequence>
<feature type="region of interest" description="Disordered" evidence="1">
    <location>
        <begin position="211"/>
        <end position="239"/>
    </location>
</feature>
<protein>
    <submittedName>
        <fullName evidence="2">Uncharacterized protein</fullName>
    </submittedName>
</protein>
<proteinExistence type="predicted"/>
<feature type="region of interest" description="Disordered" evidence="1">
    <location>
        <begin position="974"/>
        <end position="998"/>
    </location>
</feature>
<feature type="compositionally biased region" description="Polar residues" evidence="1">
    <location>
        <begin position="409"/>
        <end position="431"/>
    </location>
</feature>
<evidence type="ECO:0000313" key="2">
    <source>
        <dbReference type="EMBL" id="KAF8436025.1"/>
    </source>
</evidence>
<accession>A0AAD4BPT0</accession>